<feature type="region of interest" description="Disordered" evidence="2">
    <location>
        <begin position="626"/>
        <end position="651"/>
    </location>
</feature>
<dbReference type="OrthoDB" id="5429395at2759"/>
<evidence type="ECO:0000313" key="5">
    <source>
        <dbReference type="Proteomes" id="UP000824998"/>
    </source>
</evidence>
<feature type="compositionally biased region" description="Polar residues" evidence="2">
    <location>
        <begin position="308"/>
        <end position="327"/>
    </location>
</feature>
<dbReference type="InterPro" id="IPR029191">
    <property type="entry name" value="Uds1"/>
</dbReference>
<gene>
    <name evidence="4" type="ORF">BJ875DRAFT_502059</name>
</gene>
<protein>
    <submittedName>
        <fullName evidence="4">Up-regulated during septation-domain-containing protein</fullName>
    </submittedName>
</protein>
<evidence type="ECO:0000313" key="4">
    <source>
        <dbReference type="EMBL" id="KAG9238424.1"/>
    </source>
</evidence>
<feature type="coiled-coil region" evidence="1">
    <location>
        <begin position="496"/>
        <end position="530"/>
    </location>
</feature>
<evidence type="ECO:0000256" key="1">
    <source>
        <dbReference type="SAM" id="Coils"/>
    </source>
</evidence>
<feature type="compositionally biased region" description="Polar residues" evidence="2">
    <location>
        <begin position="398"/>
        <end position="411"/>
    </location>
</feature>
<name>A0A9P8C934_9HELO</name>
<feature type="domain" description="Up-regulated during septation protein 1" evidence="3">
    <location>
        <begin position="416"/>
        <end position="533"/>
    </location>
</feature>
<feature type="region of interest" description="Disordered" evidence="2">
    <location>
        <begin position="308"/>
        <end position="412"/>
    </location>
</feature>
<keyword evidence="1" id="KW-0175">Coiled coil</keyword>
<comment type="caution">
    <text evidence="4">The sequence shown here is derived from an EMBL/GenBank/DDBJ whole genome shotgun (WGS) entry which is preliminary data.</text>
</comment>
<evidence type="ECO:0000256" key="2">
    <source>
        <dbReference type="SAM" id="MobiDB-lite"/>
    </source>
</evidence>
<feature type="region of interest" description="Disordered" evidence="2">
    <location>
        <begin position="187"/>
        <end position="295"/>
    </location>
</feature>
<dbReference type="Proteomes" id="UP000824998">
    <property type="component" value="Unassembled WGS sequence"/>
</dbReference>
<dbReference type="EMBL" id="MU251370">
    <property type="protein sequence ID" value="KAG9238424.1"/>
    <property type="molecule type" value="Genomic_DNA"/>
</dbReference>
<feature type="region of interest" description="Disordered" evidence="2">
    <location>
        <begin position="57"/>
        <end position="172"/>
    </location>
</feature>
<dbReference type="Pfam" id="PF15456">
    <property type="entry name" value="Uds1"/>
    <property type="match status" value="1"/>
</dbReference>
<evidence type="ECO:0000259" key="3">
    <source>
        <dbReference type="Pfam" id="PF15456"/>
    </source>
</evidence>
<organism evidence="4 5">
    <name type="scientific">Amylocarpus encephaloides</name>
    <dbReference type="NCBI Taxonomy" id="45428"/>
    <lineage>
        <taxon>Eukaryota</taxon>
        <taxon>Fungi</taxon>
        <taxon>Dikarya</taxon>
        <taxon>Ascomycota</taxon>
        <taxon>Pezizomycotina</taxon>
        <taxon>Leotiomycetes</taxon>
        <taxon>Helotiales</taxon>
        <taxon>Helotiales incertae sedis</taxon>
        <taxon>Amylocarpus</taxon>
    </lineage>
</organism>
<sequence length="683" mass="74887">MAHIADFMVDADLPNTVGLNNFIAREISPAPSHDIASEVSCVSSLEGKEKEKHVWRMHQPSESRKLHLFPSREKLSIGSTGRKSPDTTKEMAPQPTLPSGTGEKERSILGSALRSKSKDPKPKEQTLTRRRKVSVPELGPMTTVQEVAMDSPTIPGRPPLHERSISAPGNSWRQHIFGESMLNFITGPALDENAEMTTPSDGSSGPTSNPSSTTGTASPSPNRRPLSPKSLAPLVIPSNSAPQPQPLTRRPSGRVRSESTPPEVPPKSARMKDQSPRGRGSPYTPGSAFTTTPCSANTQLSISTLASSVGTTPTTAGTNPSDCSQWIASPPAISHTRGQSDHSQQQCMSATLSHRRGESEASIMDRGRPKKRADGSPFKPRTGKRSPAEEQKAFETLPQGTRANNATSAMSPTEIDSLRKQAYGQASRFDVLTTKDVELLSRELRGLDERCEYLRKTHRSLRSGRRNLHDRICSFLRSPRVARFSHESILKQEEALSELDSSIDDWVSKLEQAENRRTRVRQKLLEHVAAALIIENPNKTPEGQSAMNALQAFGESTMTPPRSPVKLTSPERLADRLAEEVKVTSPDRIKTRRNTRMSAESIRIYADSDVYALLADVEEEMNRMGETGGLEEKSSMPTPHGNTMTPPPEKQERMDVEFEALPMLGATVFEGLPSTRYVRPQAA</sequence>
<dbReference type="AlphaFoldDB" id="A0A9P8C934"/>
<feature type="compositionally biased region" description="Basic and acidic residues" evidence="2">
    <location>
        <begin position="116"/>
        <end position="127"/>
    </location>
</feature>
<feature type="compositionally biased region" description="Basic and acidic residues" evidence="2">
    <location>
        <begin position="355"/>
        <end position="367"/>
    </location>
</feature>
<feature type="compositionally biased region" description="Polar residues" evidence="2">
    <location>
        <begin position="635"/>
        <end position="644"/>
    </location>
</feature>
<keyword evidence="5" id="KW-1185">Reference proteome</keyword>
<feature type="compositionally biased region" description="Basic and acidic residues" evidence="2">
    <location>
        <begin position="57"/>
        <end position="75"/>
    </location>
</feature>
<accession>A0A9P8C934</accession>
<proteinExistence type="predicted"/>
<reference evidence="4" key="1">
    <citation type="journal article" date="2021" name="IMA Fungus">
        <title>Genomic characterization of three marine fungi, including Emericellopsis atlantica sp. nov. with signatures of a generalist lifestyle and marine biomass degradation.</title>
        <authorList>
            <person name="Hagestad O.C."/>
            <person name="Hou L."/>
            <person name="Andersen J.H."/>
            <person name="Hansen E.H."/>
            <person name="Altermark B."/>
            <person name="Li C."/>
            <person name="Kuhnert E."/>
            <person name="Cox R.J."/>
            <person name="Crous P.W."/>
            <person name="Spatafora J.W."/>
            <person name="Lail K."/>
            <person name="Amirebrahimi M."/>
            <person name="Lipzen A."/>
            <person name="Pangilinan J."/>
            <person name="Andreopoulos W."/>
            <person name="Hayes R.D."/>
            <person name="Ng V."/>
            <person name="Grigoriev I.V."/>
            <person name="Jackson S.A."/>
            <person name="Sutton T.D.S."/>
            <person name="Dobson A.D.W."/>
            <person name="Rama T."/>
        </authorList>
    </citation>
    <scope>NUCLEOTIDE SEQUENCE</scope>
    <source>
        <strain evidence="4">TRa018bII</strain>
    </source>
</reference>
<feature type="compositionally biased region" description="Low complexity" evidence="2">
    <location>
        <begin position="197"/>
        <end position="221"/>
    </location>
</feature>
<feature type="compositionally biased region" description="Polar residues" evidence="2">
    <location>
        <begin position="341"/>
        <end position="352"/>
    </location>
</feature>